<feature type="compositionally biased region" description="Low complexity" evidence="1">
    <location>
        <begin position="533"/>
        <end position="549"/>
    </location>
</feature>
<evidence type="ECO:0000313" key="3">
    <source>
        <dbReference type="Proteomes" id="UP000775872"/>
    </source>
</evidence>
<keyword evidence="3" id="KW-1185">Reference proteome</keyword>
<dbReference type="AlphaFoldDB" id="A0A9P0EBP9"/>
<feature type="region of interest" description="Disordered" evidence="1">
    <location>
        <begin position="152"/>
        <end position="232"/>
    </location>
</feature>
<feature type="compositionally biased region" description="Polar residues" evidence="1">
    <location>
        <begin position="196"/>
        <end position="227"/>
    </location>
</feature>
<sequence>MAPFTPSQQRASQHQGNNSDSLEDPAAPALSTNALPPDCIDPSSLSNEAVHPRSNNHQLQAAAPNPISFSLNSYNSPFVYSPPIQPNTSYTQQTTAQQAYPTGQLNHSYTQQAPVQQAYPPNYYVSPAYPYSSNNPLGPTWQASPLQYQTHYNPSPVTYPQASLRNTAAPPQQPEQQSTRPRQLAPRNMHPPVGMSNGNNTVMQREQSASQATHDQHPTSYAMQKQPATPVRDINRYNIEEVSPRSKPSAVPTEDYSGLMEAAQAHLARLNQHVPQIQGKSPPTTQSRTDSTIPPLSLPAPGQSAAVVDNASTAQTTQTTRQFVDLTRPQPSNAAPQEHQEPETFEQLWDSLDSSGFDSQNPIVISGDQQELPVDFPEVLETNHQAAQAVSGVLSQSSKTLDIPLRSKAVRDELNSALADPSMVVASEVLTSVGTIKAAPTNQHSSAPPTGICPRPVLGMDGPLISLVAPGHSATVRPGPSANTRPCEGGYTPLHSLPSPPGAAVSQQAPSADLLSPPARPTTGITSLPPPLTASLASLPPTTSTTFMSPPHPPAPINAGNSPEQAGLVYMQNNLSPLQPGIQPGGTPQAGPLGQFHPEGSYSVRTGSSQSFTSAISHKPPESLRMMAQKNAQARKRKQREAFRSVTPPHSPHIVGEVGFPSVMAASHVNEGEPSKRFRTETPLEPFPTFEGSHQANESRPRQQLFPGYVDNRQAAPPATAYTNYQQTQAANPPYMISQETQTAPPAHMINQQTQASIPRPDTLPTRVDPQMLAAIGPYAMLF</sequence>
<dbReference type="EMBL" id="CABFOC020000014">
    <property type="protein sequence ID" value="CAH0046417.1"/>
    <property type="molecule type" value="Genomic_DNA"/>
</dbReference>
<reference evidence="2" key="1">
    <citation type="submission" date="2021-10" db="EMBL/GenBank/DDBJ databases">
        <authorList>
            <person name="Piombo E."/>
        </authorList>
    </citation>
    <scope>NUCLEOTIDE SEQUENCE</scope>
</reference>
<gene>
    <name evidence="2" type="ORF">CSOL1703_00012151</name>
</gene>
<dbReference type="OrthoDB" id="5151616at2759"/>
<name>A0A9P0EBP9_9HYPO</name>
<evidence type="ECO:0000256" key="1">
    <source>
        <dbReference type="SAM" id="MobiDB-lite"/>
    </source>
</evidence>
<dbReference type="Proteomes" id="UP000775872">
    <property type="component" value="Unassembled WGS sequence"/>
</dbReference>
<feature type="compositionally biased region" description="Polar residues" evidence="1">
    <location>
        <begin position="1"/>
        <end position="20"/>
    </location>
</feature>
<feature type="compositionally biased region" description="Polar residues" evidence="1">
    <location>
        <begin position="603"/>
        <end position="616"/>
    </location>
</feature>
<feature type="compositionally biased region" description="Low complexity" evidence="1">
    <location>
        <begin position="313"/>
        <end position="322"/>
    </location>
</feature>
<proteinExistence type="predicted"/>
<feature type="region of interest" description="Disordered" evidence="1">
    <location>
        <begin position="1"/>
        <end position="63"/>
    </location>
</feature>
<feature type="compositionally biased region" description="Polar residues" evidence="1">
    <location>
        <begin position="152"/>
        <end position="181"/>
    </location>
</feature>
<feature type="region of interest" description="Disordered" evidence="1">
    <location>
        <begin position="300"/>
        <end position="343"/>
    </location>
</feature>
<feature type="region of interest" description="Disordered" evidence="1">
    <location>
        <begin position="470"/>
        <end position="636"/>
    </location>
</feature>
<accession>A0A9P0EBP9</accession>
<organism evidence="2 3">
    <name type="scientific">Clonostachys solani</name>
    <dbReference type="NCBI Taxonomy" id="160281"/>
    <lineage>
        <taxon>Eukaryota</taxon>
        <taxon>Fungi</taxon>
        <taxon>Dikarya</taxon>
        <taxon>Ascomycota</taxon>
        <taxon>Pezizomycotina</taxon>
        <taxon>Sordariomycetes</taxon>
        <taxon>Hypocreomycetidae</taxon>
        <taxon>Hypocreales</taxon>
        <taxon>Bionectriaceae</taxon>
        <taxon>Clonostachys</taxon>
    </lineage>
</organism>
<evidence type="ECO:0000313" key="2">
    <source>
        <dbReference type="EMBL" id="CAH0046417.1"/>
    </source>
</evidence>
<feature type="compositionally biased region" description="Polar residues" evidence="1">
    <location>
        <begin position="43"/>
        <end position="59"/>
    </location>
</feature>
<comment type="caution">
    <text evidence="2">The sequence shown here is derived from an EMBL/GenBank/DDBJ whole genome shotgun (WGS) entry which is preliminary data.</text>
</comment>
<protein>
    <submittedName>
        <fullName evidence="2">Uncharacterized protein</fullName>
    </submittedName>
</protein>
<feature type="region of interest" description="Disordered" evidence="1">
    <location>
        <begin position="275"/>
        <end position="294"/>
    </location>
</feature>